<organism evidence="3 4">
    <name type="scientific">Bosea caraganae</name>
    <dbReference type="NCBI Taxonomy" id="2763117"/>
    <lineage>
        <taxon>Bacteria</taxon>
        <taxon>Pseudomonadati</taxon>
        <taxon>Pseudomonadota</taxon>
        <taxon>Alphaproteobacteria</taxon>
        <taxon>Hyphomicrobiales</taxon>
        <taxon>Boseaceae</taxon>
        <taxon>Bosea</taxon>
    </lineage>
</organism>
<feature type="compositionally biased region" description="Basic and acidic residues" evidence="1">
    <location>
        <begin position="46"/>
        <end position="56"/>
    </location>
</feature>
<accession>A0A370L6L2</accession>
<dbReference type="CDD" id="cd17470">
    <property type="entry name" value="T3SS_Flik_C"/>
    <property type="match status" value="1"/>
</dbReference>
<dbReference type="AlphaFoldDB" id="A0A370L6L2"/>
<comment type="caution">
    <text evidence="3">The sequence shown here is derived from an EMBL/GenBank/DDBJ whole genome shotgun (WGS) entry which is preliminary data.</text>
</comment>
<dbReference type="Proteomes" id="UP000255207">
    <property type="component" value="Unassembled WGS sequence"/>
</dbReference>
<keyword evidence="3" id="KW-0282">Flagellum</keyword>
<dbReference type="InterPro" id="IPR038610">
    <property type="entry name" value="FliK-like_C_sf"/>
</dbReference>
<evidence type="ECO:0000256" key="1">
    <source>
        <dbReference type="SAM" id="MobiDB-lite"/>
    </source>
</evidence>
<feature type="domain" description="Flagellar hook-length control protein-like C-terminal" evidence="2">
    <location>
        <begin position="397"/>
        <end position="467"/>
    </location>
</feature>
<feature type="compositionally biased region" description="Basic and acidic residues" evidence="1">
    <location>
        <begin position="135"/>
        <end position="151"/>
    </location>
</feature>
<dbReference type="EMBL" id="QQTP01000005">
    <property type="protein sequence ID" value="RDJ25389.1"/>
    <property type="molecule type" value="Genomic_DNA"/>
</dbReference>
<dbReference type="InterPro" id="IPR021136">
    <property type="entry name" value="Flagellar_hook_control-like_C"/>
</dbReference>
<feature type="region of interest" description="Disordered" evidence="1">
    <location>
        <begin position="1"/>
        <end position="105"/>
    </location>
</feature>
<feature type="region of interest" description="Disordered" evidence="1">
    <location>
        <begin position="298"/>
        <end position="332"/>
    </location>
</feature>
<keyword evidence="3" id="KW-0966">Cell projection</keyword>
<feature type="region of interest" description="Disordered" evidence="1">
    <location>
        <begin position="237"/>
        <end position="258"/>
    </location>
</feature>
<evidence type="ECO:0000313" key="3">
    <source>
        <dbReference type="EMBL" id="RDJ25389.1"/>
    </source>
</evidence>
<sequence length="523" mass="52543">MSAVSYPLPSPSPDPVPLRRRAPEADSGRDAAPFSLPEEPAAEARPAAEAKDDAKASEPAVQKPVQDKADSTGAQAAPAKPAAGPAAAKPVQSQPADAAAPASVQPKPDVGALVAIAEAAQAAAGGVGETNAKPKKAEGEGKAEVKAKEGETADAGAALPMPMPDPASAQPVQPAPVLPVGSEAVQQPAVTVGDAPAPVSAEAPGVQGASGQQAVIQLEVVPVVPVPAVPPGAAFTAAGGEAAPEPDPASAPASDKRPRLAVTAQLPFDAAALGLTGATAPGTDASLEKVTGEVKSAEAANASHAKAGGAEASTSAAPAEIGKPAETAQQQPNLTPIDFSALLHSRAGRSDAPVLPTGLDPAATAQAQLANGQHNAADGQPTPLHVVPVEIGLRALAGSKRFDIRLDPAELGRIDVKLEISDAGEVSAKLVVDRVETLHLLQRDARTLERAFEQAGLKPSDAGVDITLRDQSDQSGFRQNRQDEQAPQRARPGSDAEIDDIAIAAQPVPVRRLVRLGGVDLSI</sequence>
<keyword evidence="3" id="KW-0969">Cilium</keyword>
<reference evidence="4" key="1">
    <citation type="submission" date="2018-07" db="EMBL/GenBank/DDBJ databases">
        <authorList>
            <person name="Safronova V.I."/>
            <person name="Chirak E.R."/>
            <person name="Sazanova A.L."/>
        </authorList>
    </citation>
    <scope>NUCLEOTIDE SEQUENCE [LARGE SCALE GENOMIC DNA]</scope>
    <source>
        <strain evidence="4">RCAM04685</strain>
    </source>
</reference>
<evidence type="ECO:0000259" key="2">
    <source>
        <dbReference type="Pfam" id="PF02120"/>
    </source>
</evidence>
<proteinExistence type="predicted"/>
<feature type="compositionally biased region" description="Low complexity" evidence="1">
    <location>
        <begin position="73"/>
        <end position="105"/>
    </location>
</feature>
<keyword evidence="4" id="KW-1185">Reference proteome</keyword>
<dbReference type="Gene3D" id="3.30.750.140">
    <property type="match status" value="1"/>
</dbReference>
<feature type="compositionally biased region" description="Low complexity" evidence="1">
    <location>
        <begin position="237"/>
        <end position="253"/>
    </location>
</feature>
<feature type="region of interest" description="Disordered" evidence="1">
    <location>
        <begin position="471"/>
        <end position="497"/>
    </location>
</feature>
<dbReference type="Pfam" id="PF02120">
    <property type="entry name" value="Flg_hook"/>
    <property type="match status" value="1"/>
</dbReference>
<gene>
    <name evidence="3" type="ORF">DWE98_11705</name>
</gene>
<name>A0A370L6L2_9HYPH</name>
<dbReference type="RefSeq" id="WP_114829435.1">
    <property type="nucleotide sequence ID" value="NZ_QQTO01000021.1"/>
</dbReference>
<dbReference type="OrthoDB" id="7203912at2"/>
<feature type="compositionally biased region" description="Low complexity" evidence="1">
    <location>
        <begin position="298"/>
        <end position="312"/>
    </location>
</feature>
<evidence type="ECO:0000313" key="4">
    <source>
        <dbReference type="Proteomes" id="UP000255207"/>
    </source>
</evidence>
<protein>
    <submittedName>
        <fullName evidence="3">Flagellar hook-length control protein FliK</fullName>
    </submittedName>
</protein>
<feature type="region of interest" description="Disordered" evidence="1">
    <location>
        <begin position="121"/>
        <end position="173"/>
    </location>
</feature>